<comment type="caution">
    <text evidence="3">The sequence shown here is derived from an EMBL/GenBank/DDBJ whole genome shotgun (WGS) entry which is preliminary data.</text>
</comment>
<evidence type="ECO:0000313" key="3">
    <source>
        <dbReference type="EMBL" id="MCP1338259.1"/>
    </source>
</evidence>
<dbReference type="GO" id="GO:0016874">
    <property type="term" value="F:ligase activity"/>
    <property type="evidence" value="ECO:0007669"/>
    <property type="project" value="UniProtKB-KW"/>
</dbReference>
<name>A0A9X2FVM1_9GAMM</name>
<organism evidence="3 4">
    <name type="scientific">Idiomarina rhizosphaerae</name>
    <dbReference type="NCBI Taxonomy" id="2961572"/>
    <lineage>
        <taxon>Bacteria</taxon>
        <taxon>Pseudomonadati</taxon>
        <taxon>Pseudomonadota</taxon>
        <taxon>Gammaproteobacteria</taxon>
        <taxon>Alteromonadales</taxon>
        <taxon>Idiomarinaceae</taxon>
        <taxon>Idiomarina</taxon>
    </lineage>
</organism>
<gene>
    <name evidence="3" type="ORF">NJR55_01510</name>
</gene>
<evidence type="ECO:0000259" key="2">
    <source>
        <dbReference type="Pfam" id="PF00501"/>
    </source>
</evidence>
<reference evidence="3" key="1">
    <citation type="submission" date="2022-06" db="EMBL/GenBank/DDBJ databases">
        <title>Idiomarina rhizosphaerae M1R2S28.</title>
        <authorList>
            <person name="Sun J.-Q."/>
            <person name="Li L.-F."/>
        </authorList>
    </citation>
    <scope>NUCLEOTIDE SEQUENCE</scope>
    <source>
        <strain evidence="3">M1R2S28</strain>
    </source>
</reference>
<evidence type="ECO:0000256" key="1">
    <source>
        <dbReference type="ARBA" id="ARBA00022598"/>
    </source>
</evidence>
<dbReference type="SUPFAM" id="SSF56801">
    <property type="entry name" value="Acetyl-CoA synthetase-like"/>
    <property type="match status" value="1"/>
</dbReference>
<dbReference type="Proteomes" id="UP001139474">
    <property type="component" value="Unassembled WGS sequence"/>
</dbReference>
<proteinExistence type="predicted"/>
<dbReference type="InterPro" id="IPR000873">
    <property type="entry name" value="AMP-dep_synth/lig_dom"/>
</dbReference>
<accession>A0A9X2FVM1</accession>
<dbReference type="AlphaFoldDB" id="A0A9X2FVM1"/>
<feature type="domain" description="AMP-dependent synthetase/ligase" evidence="2">
    <location>
        <begin position="101"/>
        <end position="304"/>
    </location>
</feature>
<evidence type="ECO:0000313" key="4">
    <source>
        <dbReference type="Proteomes" id="UP001139474"/>
    </source>
</evidence>
<dbReference type="InterPro" id="IPR042099">
    <property type="entry name" value="ANL_N_sf"/>
</dbReference>
<dbReference type="InterPro" id="IPR020845">
    <property type="entry name" value="AMP-binding_CS"/>
</dbReference>
<dbReference type="RefSeq" id="WP_253617226.1">
    <property type="nucleotide sequence ID" value="NZ_JAMZDE010000001.1"/>
</dbReference>
<protein>
    <submittedName>
        <fullName evidence="3">AMP-binding protein</fullName>
    </submittedName>
</protein>
<dbReference type="Pfam" id="PF23562">
    <property type="entry name" value="AMP-binding_C_3"/>
    <property type="match status" value="1"/>
</dbReference>
<keyword evidence="4" id="KW-1185">Reference proteome</keyword>
<dbReference type="PROSITE" id="PS00455">
    <property type="entry name" value="AMP_BINDING"/>
    <property type="match status" value="1"/>
</dbReference>
<dbReference type="Gene3D" id="3.40.50.12780">
    <property type="entry name" value="N-terminal domain of ligase-like"/>
    <property type="match status" value="2"/>
</dbReference>
<dbReference type="PANTHER" id="PTHR43767">
    <property type="entry name" value="LONG-CHAIN-FATTY-ACID--COA LIGASE"/>
    <property type="match status" value="1"/>
</dbReference>
<sequence>MPVTEFFDQLKAHAKSNPNQLALSDEQTAITYHTLLSRVAARRDDYLQQPDPVVLIDKPNSIDWVIEDLALLWAGKVSVPVPPFFTEQQKQHLVQQTLSSPQLPSMTAKITYTSGTTGEPKGVCLAAASQMETVKALAERLGKVKVKRHMVLMPLAVLLENIAGVYLSLWLGNEVVLVSSETLGLKGSSSLCAESFFAALQRYQPDSLILTPALLAVIVSGVEQGLLNSRQFKLLAIGGAKLPLPLESKALALGLPLVHGYGLSEFCSVVALNLPDRPVAGSVGKPLPHAQVTIDEGEVVVSGNCMLGYLGEPDSWYPRRIRTGDLGTWDADGNLRIGGRRKNIIITAFGRNVDPEWPEALLSLQPNIRQAAILGSEELSITALLFSSESADAVAAQVDAVNRQLPDYAQIERFFLISEPFSQANQQLTGTGRLRRQQIANDYSGLLTI</sequence>
<dbReference type="PANTHER" id="PTHR43767:SF8">
    <property type="entry name" value="LONG-CHAIN-FATTY-ACID--COA LIGASE"/>
    <property type="match status" value="1"/>
</dbReference>
<dbReference type="InterPro" id="IPR050237">
    <property type="entry name" value="ATP-dep_AMP-bd_enzyme"/>
</dbReference>
<dbReference type="EMBL" id="JAMZDE010000001">
    <property type="protein sequence ID" value="MCP1338259.1"/>
    <property type="molecule type" value="Genomic_DNA"/>
</dbReference>
<keyword evidence="1" id="KW-0436">Ligase</keyword>
<dbReference type="Pfam" id="PF00501">
    <property type="entry name" value="AMP-binding"/>
    <property type="match status" value="1"/>
</dbReference>